<reference evidence="4" key="1">
    <citation type="submission" date="2017-07" db="EMBL/GenBank/DDBJ databases">
        <title>Taro Niue Genome Assembly and Annotation.</title>
        <authorList>
            <person name="Atibalentja N."/>
            <person name="Keating K."/>
            <person name="Fields C.J."/>
        </authorList>
    </citation>
    <scope>NUCLEOTIDE SEQUENCE</scope>
    <source>
        <strain evidence="4">Niue_2</strain>
        <tissue evidence="4">Leaf</tissue>
    </source>
</reference>
<dbReference type="PANTHER" id="PTHR32429:SF9">
    <property type="entry name" value="PROTEIN POST-ILLUMINATION CHLOROPHYLL FLUORESCENCE INCREASE, CHLOROPLASTIC"/>
    <property type="match status" value="1"/>
</dbReference>
<protein>
    <recommendedName>
        <fullName evidence="3">PIFI-like Ig-like domain-containing protein</fullName>
    </recommendedName>
</protein>
<dbReference type="GO" id="GO:0009570">
    <property type="term" value="C:chloroplast stroma"/>
    <property type="evidence" value="ECO:0007669"/>
    <property type="project" value="UniProtKB-SubCell"/>
</dbReference>
<feature type="transmembrane region" description="Helical" evidence="2">
    <location>
        <begin position="94"/>
        <end position="114"/>
    </location>
</feature>
<name>A0A843XJC2_COLES</name>
<dbReference type="InterPro" id="IPR044960">
    <property type="entry name" value="RCA-like"/>
</dbReference>
<keyword evidence="2" id="KW-0472">Membrane</keyword>
<keyword evidence="2" id="KW-1133">Transmembrane helix</keyword>
<keyword evidence="5" id="KW-1185">Reference proteome</keyword>
<gene>
    <name evidence="4" type="ORF">Taro_052315</name>
</gene>
<proteinExistence type="predicted"/>
<dbReference type="GO" id="GO:0009579">
    <property type="term" value="C:thylakoid"/>
    <property type="evidence" value="ECO:0007669"/>
    <property type="project" value="TreeGrafter"/>
</dbReference>
<evidence type="ECO:0000256" key="1">
    <source>
        <dbReference type="ARBA" id="ARBA00004470"/>
    </source>
</evidence>
<comment type="caution">
    <text evidence="4">The sequence shown here is derived from an EMBL/GenBank/DDBJ whole genome shotgun (WGS) entry which is preliminary data.</text>
</comment>
<feature type="domain" description="PIFI-like Ig-like" evidence="3">
    <location>
        <begin position="1"/>
        <end position="85"/>
    </location>
</feature>
<evidence type="ECO:0000313" key="4">
    <source>
        <dbReference type="EMBL" id="MQM19311.1"/>
    </source>
</evidence>
<dbReference type="InterPro" id="IPR057612">
    <property type="entry name" value="Ig_PIFI"/>
</dbReference>
<dbReference type="AlphaFoldDB" id="A0A843XJC2"/>
<organism evidence="4 5">
    <name type="scientific">Colocasia esculenta</name>
    <name type="common">Wild taro</name>
    <name type="synonym">Arum esculentum</name>
    <dbReference type="NCBI Taxonomy" id="4460"/>
    <lineage>
        <taxon>Eukaryota</taxon>
        <taxon>Viridiplantae</taxon>
        <taxon>Streptophyta</taxon>
        <taxon>Embryophyta</taxon>
        <taxon>Tracheophyta</taxon>
        <taxon>Spermatophyta</taxon>
        <taxon>Magnoliopsida</taxon>
        <taxon>Liliopsida</taxon>
        <taxon>Araceae</taxon>
        <taxon>Aroideae</taxon>
        <taxon>Colocasieae</taxon>
        <taxon>Colocasia</taxon>
    </lineage>
</organism>
<sequence>MNGLPPMSGEKLTLFYNLEASKLVLNNDFGIAFHGGFNQPIMCSAEPRAMTKKTRGKADPPIYTIKICIPKHGLYFSHIFTEGEADTVDDHARFAYHVASLVPAFVLGGLVNVLSR</sequence>
<dbReference type="OrthoDB" id="1900123at2759"/>
<dbReference type="PANTHER" id="PTHR32429">
    <property type="match status" value="1"/>
</dbReference>
<dbReference type="EMBL" id="NMUH01008830">
    <property type="protein sequence ID" value="MQM19311.1"/>
    <property type="molecule type" value="Genomic_DNA"/>
</dbReference>
<accession>A0A843XJC2</accession>
<dbReference type="GO" id="GO:0010478">
    <property type="term" value="P:chlororespiration"/>
    <property type="evidence" value="ECO:0007669"/>
    <property type="project" value="TreeGrafter"/>
</dbReference>
<evidence type="ECO:0000256" key="2">
    <source>
        <dbReference type="SAM" id="Phobius"/>
    </source>
</evidence>
<evidence type="ECO:0000313" key="5">
    <source>
        <dbReference type="Proteomes" id="UP000652761"/>
    </source>
</evidence>
<keyword evidence="2" id="KW-0812">Transmembrane</keyword>
<evidence type="ECO:0000259" key="3">
    <source>
        <dbReference type="Pfam" id="PF25419"/>
    </source>
</evidence>
<dbReference type="Proteomes" id="UP000652761">
    <property type="component" value="Unassembled WGS sequence"/>
</dbReference>
<dbReference type="Pfam" id="PF25419">
    <property type="entry name" value="Ig_PIFI"/>
    <property type="match status" value="1"/>
</dbReference>
<comment type="subcellular location">
    <subcellularLocation>
        <location evidence="1">Plastid</location>
        <location evidence="1">Chloroplast stroma</location>
    </subcellularLocation>
</comment>